<organism evidence="2 3">
    <name type="scientific">Desulfonauticus submarinus</name>
    <dbReference type="NCBI Taxonomy" id="206665"/>
    <lineage>
        <taxon>Bacteria</taxon>
        <taxon>Pseudomonadati</taxon>
        <taxon>Thermodesulfobacteriota</taxon>
        <taxon>Desulfovibrionia</taxon>
        <taxon>Desulfovibrionales</taxon>
        <taxon>Desulfonauticaceae</taxon>
        <taxon>Desulfonauticus</taxon>
    </lineage>
</organism>
<name>A0A1H0F1V5_9BACT</name>
<reference evidence="2 3" key="1">
    <citation type="submission" date="2016-10" db="EMBL/GenBank/DDBJ databases">
        <authorList>
            <person name="de Groot N.N."/>
        </authorList>
    </citation>
    <scope>NUCLEOTIDE SEQUENCE [LARGE SCALE GENOMIC DNA]</scope>
    <source>
        <strain evidence="2 3">DSM 15269</strain>
    </source>
</reference>
<dbReference type="OrthoDB" id="5471615at2"/>
<protein>
    <submittedName>
        <fullName evidence="2">PilZ domain-containing protein</fullName>
    </submittedName>
</protein>
<dbReference type="STRING" id="206665.SAMN04488516_11039"/>
<feature type="domain" description="PilZ" evidence="1">
    <location>
        <begin position="17"/>
        <end position="111"/>
    </location>
</feature>
<keyword evidence="3" id="KW-1185">Reference proteome</keyword>
<dbReference type="EMBL" id="FNIN01000010">
    <property type="protein sequence ID" value="SDN88591.1"/>
    <property type="molecule type" value="Genomic_DNA"/>
</dbReference>
<dbReference type="Gene3D" id="2.40.10.220">
    <property type="entry name" value="predicted glycosyltransferase like domains"/>
    <property type="match status" value="1"/>
</dbReference>
<dbReference type="RefSeq" id="WP_092065900.1">
    <property type="nucleotide sequence ID" value="NZ_FNIN01000010.1"/>
</dbReference>
<evidence type="ECO:0000313" key="3">
    <source>
        <dbReference type="Proteomes" id="UP000199602"/>
    </source>
</evidence>
<dbReference type="SUPFAM" id="SSF141371">
    <property type="entry name" value="PilZ domain-like"/>
    <property type="match status" value="1"/>
</dbReference>
<gene>
    <name evidence="2" type="ORF">SAMN04488516_11039</name>
</gene>
<accession>A0A1H0F1V5</accession>
<proteinExistence type="predicted"/>
<sequence>MSDFLDDFEVKFTYHSKRRAFRVKAEDLKIKIDNKIYTVRDLSSVGLSFWLPSGQNITLQENQIISFTLFTENKDILEGEVRIVRKKTDYIACEFLNLTKKQEMLLDKLVLEEQKRRISEIKQKAKESEENNENT</sequence>
<dbReference type="Pfam" id="PF07238">
    <property type="entry name" value="PilZ"/>
    <property type="match status" value="1"/>
</dbReference>
<dbReference type="InterPro" id="IPR009875">
    <property type="entry name" value="PilZ_domain"/>
</dbReference>
<evidence type="ECO:0000313" key="2">
    <source>
        <dbReference type="EMBL" id="SDN88591.1"/>
    </source>
</evidence>
<evidence type="ECO:0000259" key="1">
    <source>
        <dbReference type="Pfam" id="PF07238"/>
    </source>
</evidence>
<dbReference type="Proteomes" id="UP000199602">
    <property type="component" value="Unassembled WGS sequence"/>
</dbReference>
<dbReference type="GO" id="GO:0035438">
    <property type="term" value="F:cyclic-di-GMP binding"/>
    <property type="evidence" value="ECO:0007669"/>
    <property type="project" value="InterPro"/>
</dbReference>
<dbReference type="AlphaFoldDB" id="A0A1H0F1V5"/>